<dbReference type="Pfam" id="PF02148">
    <property type="entry name" value="zf-UBP"/>
    <property type="match status" value="1"/>
</dbReference>
<dbReference type="CDD" id="cd12437">
    <property type="entry name" value="RRM_BRAP2_like"/>
    <property type="match status" value="1"/>
</dbReference>
<evidence type="ECO:0000256" key="5">
    <source>
        <dbReference type="SAM" id="Coils"/>
    </source>
</evidence>
<reference evidence="8" key="1">
    <citation type="submission" date="2021-01" db="EMBL/GenBank/DDBJ databases">
        <authorList>
            <person name="Bezrukov I."/>
        </authorList>
    </citation>
    <scope>NUCLEOTIDE SEQUENCE</scope>
</reference>
<dbReference type="Gene3D" id="3.30.40.10">
    <property type="entry name" value="Zinc/RING finger domain, C3HC4 (zinc finger)"/>
    <property type="match status" value="1"/>
</dbReference>
<dbReference type="InterPro" id="IPR001841">
    <property type="entry name" value="Znf_RING"/>
</dbReference>
<dbReference type="GO" id="GO:0005524">
    <property type="term" value="F:ATP binding"/>
    <property type="evidence" value="ECO:0007669"/>
    <property type="project" value="InterPro"/>
</dbReference>
<dbReference type="AlphaFoldDB" id="A0A8S2A851"/>
<protein>
    <submittedName>
        <fullName evidence="8">Uncharacterized protein</fullName>
    </submittedName>
</protein>
<evidence type="ECO:0000256" key="4">
    <source>
        <dbReference type="PROSITE-ProRule" id="PRU00502"/>
    </source>
</evidence>
<dbReference type="Pfam" id="PF00118">
    <property type="entry name" value="Cpn60_TCP1"/>
    <property type="match status" value="4"/>
</dbReference>
<dbReference type="PROSITE" id="PS50089">
    <property type="entry name" value="ZF_RING_2"/>
    <property type="match status" value="1"/>
</dbReference>
<proteinExistence type="predicted"/>
<dbReference type="InterPro" id="IPR013083">
    <property type="entry name" value="Znf_RING/FYVE/PHD"/>
</dbReference>
<keyword evidence="5" id="KW-0175">Coiled coil</keyword>
<gene>
    <name evidence="8" type="ORF">AARE701A_LOCUS11185</name>
</gene>
<dbReference type="InterPro" id="IPR002423">
    <property type="entry name" value="Cpn60/GroEL/TCP-1"/>
</dbReference>
<name>A0A8S2A851_ARAAE</name>
<dbReference type="Pfam" id="PF07576">
    <property type="entry name" value="BRAP2"/>
    <property type="match status" value="1"/>
</dbReference>
<dbReference type="SUPFAM" id="SSF57850">
    <property type="entry name" value="RING/U-box"/>
    <property type="match status" value="2"/>
</dbReference>
<dbReference type="CDD" id="cd16457">
    <property type="entry name" value="RING-H2_BRAP2"/>
    <property type="match status" value="1"/>
</dbReference>
<dbReference type="GO" id="GO:0005737">
    <property type="term" value="C:cytoplasm"/>
    <property type="evidence" value="ECO:0007669"/>
    <property type="project" value="TreeGrafter"/>
</dbReference>
<dbReference type="SUPFAM" id="SSF48592">
    <property type="entry name" value="GroEL equatorial domain-like"/>
    <property type="match status" value="5"/>
</dbReference>
<evidence type="ECO:0000313" key="8">
    <source>
        <dbReference type="EMBL" id="CAE6044504.1"/>
    </source>
</evidence>
<organism evidence="8 9">
    <name type="scientific">Arabidopsis arenosa</name>
    <name type="common">Sand rock-cress</name>
    <name type="synonym">Cardaminopsis arenosa</name>
    <dbReference type="NCBI Taxonomy" id="38785"/>
    <lineage>
        <taxon>Eukaryota</taxon>
        <taxon>Viridiplantae</taxon>
        <taxon>Streptophyta</taxon>
        <taxon>Embryophyta</taxon>
        <taxon>Tracheophyta</taxon>
        <taxon>Spermatophyta</taxon>
        <taxon>Magnoliopsida</taxon>
        <taxon>eudicotyledons</taxon>
        <taxon>Gunneridae</taxon>
        <taxon>Pentapetalae</taxon>
        <taxon>rosids</taxon>
        <taxon>malvids</taxon>
        <taxon>Brassicales</taxon>
        <taxon>Brassicaceae</taxon>
        <taxon>Camelineae</taxon>
        <taxon>Arabidopsis</taxon>
    </lineage>
</organism>
<dbReference type="PANTHER" id="PTHR24007:SF10">
    <property type="entry name" value="BRAP2 RING ZNF UBP DOMAIN-CONTAINING PROTEIN 1"/>
    <property type="match status" value="1"/>
</dbReference>
<dbReference type="GO" id="GO:0061630">
    <property type="term" value="F:ubiquitin protein ligase activity"/>
    <property type="evidence" value="ECO:0007669"/>
    <property type="project" value="TreeGrafter"/>
</dbReference>
<keyword evidence="9" id="KW-1185">Reference proteome</keyword>
<dbReference type="GO" id="GO:0016567">
    <property type="term" value="P:protein ubiquitination"/>
    <property type="evidence" value="ECO:0007669"/>
    <property type="project" value="TreeGrafter"/>
</dbReference>
<dbReference type="InterPro" id="IPR011422">
    <property type="entry name" value="BRAP2/ETP1_RRM"/>
</dbReference>
<accession>A0A8S2A851</accession>
<evidence type="ECO:0000259" key="7">
    <source>
        <dbReference type="PROSITE" id="PS50271"/>
    </source>
</evidence>
<sequence>MFILRVHSVDSELPVSIEEEESGFTYASKRTQPPLKLIQPSLKLTERKGLIHLYRNSSHSSLPNPSSRSTTLFIVAVPNYMSSLDFIRFCDSRISQVSDILFIRNDGMEDRYSVLITLSDQSEADGFYNNLNGKKFAPSEAEVCHILYVMSVEHTEFDEVAAEAPTGFTELPTCPICLERLDPDTSGIVSTLCDHSFQCSCTSKWTYLSCQVCRLCQQQDEILSCSVCGKTENVWACLVCGFLGCGRYKEGHSIRHWKETHHCYSFDLRTQQIWDYVGDSYVHRLNHSKIDGKSVEMNTRCLSHEGDCGLCECSEDTGISGAIFNSKVDSIVIEYNDLLASQLKGQRQYYESLIVEARSKQETCIAEAVEQIVVNKMQELQNEIEKCEEEKSGITEVNRKLIKEQETWRKKAKEIEEREAALLGSKDEMIADLQEQIRDITVFIEAKKTLKKMSSDSDGIREGTVLPVPINAEPVSSVRRQKKPNRRNYLLRSCSPSNLIMSISAQNPAISGDIQSGQDDCTQEVMSCQDVSNIAKTSLGPVGLDQMGADDIGDVTIETDGATILRMLEVDQPAASVFDRIRDQATAWHAAASKNFKTSLGPVGLDRMCADDIGDMTVETDSATILRMLEVEQPAASVFDRIRDQATAWHAAASKNFKTSLGPVGLDRMCADDIGDMTVETDSATILRMLEVEQPAASVFDRIRDQATAWHAAASKNFKTSLGPFGLDRMCADDIGDMTVETDSATILRMLEVEQPAASVFDRIRDQATAWHAAASKNFKTSLGPFGLDRMRADDIGDMTMETDAAAILRLLEVELPTAKMLYDLQIRQAELFKSND</sequence>
<keyword evidence="3" id="KW-0862">Zinc</keyword>
<dbReference type="SMART" id="SM00290">
    <property type="entry name" value="ZnF_UBP"/>
    <property type="match status" value="1"/>
</dbReference>
<dbReference type="GO" id="GO:0007265">
    <property type="term" value="P:Ras protein signal transduction"/>
    <property type="evidence" value="ECO:0007669"/>
    <property type="project" value="TreeGrafter"/>
</dbReference>
<dbReference type="PROSITE" id="PS50271">
    <property type="entry name" value="ZF_UBP"/>
    <property type="match status" value="1"/>
</dbReference>
<dbReference type="Proteomes" id="UP000682877">
    <property type="component" value="Chromosome 4"/>
</dbReference>
<dbReference type="InterPro" id="IPR027413">
    <property type="entry name" value="GROEL-like_equatorial_sf"/>
</dbReference>
<evidence type="ECO:0000256" key="3">
    <source>
        <dbReference type="ARBA" id="ARBA00022833"/>
    </source>
</evidence>
<dbReference type="InterPro" id="IPR001607">
    <property type="entry name" value="Znf_UBP"/>
</dbReference>
<feature type="domain" description="UBP-type" evidence="7">
    <location>
        <begin position="208"/>
        <end position="301"/>
    </location>
</feature>
<evidence type="ECO:0000259" key="6">
    <source>
        <dbReference type="PROSITE" id="PS50089"/>
    </source>
</evidence>
<dbReference type="EMBL" id="LR999454">
    <property type="protein sequence ID" value="CAE6044504.1"/>
    <property type="molecule type" value="Genomic_DNA"/>
</dbReference>
<keyword evidence="1" id="KW-0479">Metal-binding</keyword>
<evidence type="ECO:0000313" key="9">
    <source>
        <dbReference type="Proteomes" id="UP000682877"/>
    </source>
</evidence>
<dbReference type="GO" id="GO:0008270">
    <property type="term" value="F:zinc ion binding"/>
    <property type="evidence" value="ECO:0007669"/>
    <property type="project" value="UniProtKB-KW"/>
</dbReference>
<evidence type="ECO:0000256" key="1">
    <source>
        <dbReference type="ARBA" id="ARBA00022723"/>
    </source>
</evidence>
<feature type="domain" description="RING-type" evidence="6">
    <location>
        <begin position="174"/>
        <end position="214"/>
    </location>
</feature>
<dbReference type="PANTHER" id="PTHR24007">
    <property type="entry name" value="BRCA1-ASSOCIATED PROTEIN"/>
    <property type="match status" value="1"/>
</dbReference>
<dbReference type="Gene3D" id="1.10.560.10">
    <property type="entry name" value="GroEL-like equatorial domain"/>
    <property type="match status" value="5"/>
</dbReference>
<dbReference type="FunFam" id="3.30.40.10:FF:000555">
    <property type="entry name" value="Zinc finger (Ubiquitin-hydrolase) domain-containing protein"/>
    <property type="match status" value="1"/>
</dbReference>
<feature type="coiled-coil region" evidence="5">
    <location>
        <begin position="370"/>
        <end position="418"/>
    </location>
</feature>
<keyword evidence="2 4" id="KW-0863">Zinc-finger</keyword>
<dbReference type="InterPro" id="IPR047243">
    <property type="entry name" value="RING-H2_BRAP2"/>
</dbReference>
<evidence type="ECO:0000256" key="2">
    <source>
        <dbReference type="ARBA" id="ARBA00022771"/>
    </source>
</evidence>